<dbReference type="InterPro" id="IPR036291">
    <property type="entry name" value="NAD(P)-bd_dom_sf"/>
</dbReference>
<comment type="similarity">
    <text evidence="6">Belongs to the glucose-6-phosphate dehydrogenase family.</text>
</comment>
<dbReference type="STRING" id="1852522.SAMN06295960_4435"/>
<feature type="binding site" evidence="6">
    <location>
        <position position="183"/>
    </location>
    <ligand>
        <name>substrate</name>
    </ligand>
</feature>
<dbReference type="NCBIfam" id="TIGR00871">
    <property type="entry name" value="zwf"/>
    <property type="match status" value="1"/>
</dbReference>
<evidence type="ECO:0000256" key="3">
    <source>
        <dbReference type="ARBA" id="ARBA00022857"/>
    </source>
</evidence>
<keyword evidence="3 6" id="KW-0521">NADP</keyword>
<dbReference type="PANTHER" id="PTHR23429">
    <property type="entry name" value="GLUCOSE-6-PHOSPHATE 1-DEHYDROGENASE G6PD"/>
    <property type="match status" value="1"/>
</dbReference>
<feature type="binding site" evidence="6">
    <location>
        <position position="179"/>
    </location>
    <ligand>
        <name>substrate</name>
    </ligand>
</feature>
<dbReference type="PRINTS" id="PR00079">
    <property type="entry name" value="G6PDHDRGNASE"/>
</dbReference>
<comment type="caution">
    <text evidence="6">Lacks conserved residue(s) required for the propagation of feature annotation.</text>
</comment>
<dbReference type="UniPathway" id="UPA00115">
    <property type="reaction ID" value="UER00408"/>
</dbReference>
<dbReference type="InterPro" id="IPR001282">
    <property type="entry name" value="G6P_DH"/>
</dbReference>
<comment type="pathway">
    <text evidence="1 6">Carbohydrate degradation; pentose phosphate pathway; D-ribulose 5-phosphate from D-glucose 6-phosphate (oxidative stage): step 1/3.</text>
</comment>
<dbReference type="GO" id="GO:0005829">
    <property type="term" value="C:cytosol"/>
    <property type="evidence" value="ECO:0007669"/>
    <property type="project" value="TreeGrafter"/>
</dbReference>
<dbReference type="EMBL" id="FXAZ01000008">
    <property type="protein sequence ID" value="SMG57493.1"/>
    <property type="molecule type" value="Genomic_DNA"/>
</dbReference>
<evidence type="ECO:0000259" key="7">
    <source>
        <dbReference type="Pfam" id="PF00479"/>
    </source>
</evidence>
<protein>
    <recommendedName>
        <fullName evidence="6">Glucose-6-phosphate 1-dehydrogenase</fullName>
        <shortName evidence="6">G6PD</shortName>
        <ecNumber evidence="6">1.1.1.49</ecNumber>
    </recommendedName>
</protein>
<dbReference type="GO" id="GO:0009051">
    <property type="term" value="P:pentose-phosphate shunt, oxidative branch"/>
    <property type="evidence" value="ECO:0007669"/>
    <property type="project" value="TreeGrafter"/>
</dbReference>
<evidence type="ECO:0000256" key="1">
    <source>
        <dbReference type="ARBA" id="ARBA00004937"/>
    </source>
</evidence>
<dbReference type="SUPFAM" id="SSF51735">
    <property type="entry name" value="NAD(P)-binding Rossmann-fold domains"/>
    <property type="match status" value="1"/>
</dbReference>
<dbReference type="InterPro" id="IPR022674">
    <property type="entry name" value="G6P_DH_NAD-bd"/>
</dbReference>
<keyword evidence="4 6" id="KW-0560">Oxidoreductase</keyword>
<reference evidence="9 10" key="1">
    <citation type="submission" date="2017-04" db="EMBL/GenBank/DDBJ databases">
        <authorList>
            <person name="Afonso C.L."/>
            <person name="Miller P.J."/>
            <person name="Scott M.A."/>
            <person name="Spackman E."/>
            <person name="Goraichik I."/>
            <person name="Dimitrov K.M."/>
            <person name="Suarez D.L."/>
            <person name="Swayne D.E."/>
        </authorList>
    </citation>
    <scope>NUCLEOTIDE SEQUENCE [LARGE SCALE GENOMIC DNA]</scope>
    <source>
        <strain evidence="9 10">11</strain>
    </source>
</reference>
<keyword evidence="5 6" id="KW-0119">Carbohydrate metabolism</keyword>
<feature type="domain" description="Glucose-6-phosphate dehydrogenase NAD-binding" evidence="7">
    <location>
        <begin position="7"/>
        <end position="188"/>
    </location>
</feature>
<gene>
    <name evidence="6" type="primary">zwf</name>
    <name evidence="9" type="ORF">SAMN06295960_4435</name>
</gene>
<feature type="binding site" evidence="6">
    <location>
        <position position="217"/>
    </location>
    <ligand>
        <name>substrate</name>
    </ligand>
</feature>
<evidence type="ECO:0000313" key="10">
    <source>
        <dbReference type="Proteomes" id="UP000193834"/>
    </source>
</evidence>
<dbReference type="Proteomes" id="UP000193834">
    <property type="component" value="Unassembled WGS sequence"/>
</dbReference>
<feature type="binding site" evidence="6">
    <location>
        <position position="346"/>
    </location>
    <ligand>
        <name>substrate</name>
    </ligand>
</feature>
<dbReference type="GO" id="GO:0050661">
    <property type="term" value="F:NADP binding"/>
    <property type="evidence" value="ECO:0007669"/>
    <property type="project" value="UniProtKB-UniRule"/>
</dbReference>
<dbReference type="PANTHER" id="PTHR23429:SF0">
    <property type="entry name" value="GLUCOSE-6-PHOSPHATE 1-DEHYDROGENASE"/>
    <property type="match status" value="1"/>
</dbReference>
<dbReference type="InterPro" id="IPR022675">
    <property type="entry name" value="G6P_DH_C"/>
</dbReference>
<evidence type="ECO:0000256" key="2">
    <source>
        <dbReference type="ARBA" id="ARBA00022526"/>
    </source>
</evidence>
<feature type="active site" description="Proton acceptor" evidence="6">
    <location>
        <position position="241"/>
    </location>
</feature>
<dbReference type="EC" id="1.1.1.49" evidence="6"/>
<evidence type="ECO:0000259" key="8">
    <source>
        <dbReference type="Pfam" id="PF02781"/>
    </source>
</evidence>
<accession>A0A1X7LW28</accession>
<dbReference type="PIRSF" id="PIRSF000110">
    <property type="entry name" value="G6PD"/>
    <property type="match status" value="1"/>
</dbReference>
<evidence type="ECO:0000256" key="6">
    <source>
        <dbReference type="HAMAP-Rule" id="MF_00966"/>
    </source>
</evidence>
<keyword evidence="2 6" id="KW-0313">Glucose metabolism</keyword>
<feature type="binding site" evidence="6">
    <location>
        <position position="236"/>
    </location>
    <ligand>
        <name>substrate</name>
    </ligand>
</feature>
<feature type="binding site" evidence="6">
    <location>
        <position position="341"/>
    </location>
    <ligand>
        <name>substrate</name>
    </ligand>
</feature>
<evidence type="ECO:0000256" key="5">
    <source>
        <dbReference type="ARBA" id="ARBA00023277"/>
    </source>
</evidence>
<evidence type="ECO:0000313" key="9">
    <source>
        <dbReference type="EMBL" id="SMG57493.1"/>
    </source>
</evidence>
<sequence>MEAASIVLFGATGDLAMRKLYPALFNLYMDGKIPSTFSVIGLGRREWTDEYFQSHIAKALNAFSRRKPDETLVREFVQAFRYCALDVNNSEDYTRLKELVVQREQQLGLAGNRLFYLSVGPEFFATIAEQLIQSGLGETAGWKRLVIEKPFGRDLASARELNEKLSHFFSEEEVYRIDHYLGKPMVQNLEVLEYSNPVIHALWSNRYIANVQITAAETVGVEERAGYYDKTGAIRDMFQNHMLQLLMMTTMHLPNPSTPEEVRRKKKSVLESLRPLQPEDIAAHVIRGQYQEGVIAGQAVQGYLDEPGIEPYSQNDTFIAAKLWIDNHFWKGIPIYIRTGKRMQEKSTRIVVQFKDPMESYNDPRHTTAEPNLLVIEINPNEGISLQLNTKDADHPGQFVPVRANSMTHAADMPEAYENLIFDALRGDATFFAHWDEVELSWAWVQPILEAFEANALPLYTYKSGSNGPEAAHELLGSDKWWLDKEPEVEAAGEKLQEKLVQI</sequence>
<feature type="binding site" evidence="6">
    <location>
        <begin position="86"/>
        <end position="87"/>
    </location>
    <ligand>
        <name>NADP(+)</name>
        <dbReference type="ChEBI" id="CHEBI:58349"/>
    </ligand>
</feature>
<dbReference type="RefSeq" id="WP_085498145.1">
    <property type="nucleotide sequence ID" value="NZ_FXAZ01000008.1"/>
</dbReference>
<dbReference type="AlphaFoldDB" id="A0A1X7LW28"/>
<dbReference type="GO" id="GO:0006006">
    <property type="term" value="P:glucose metabolic process"/>
    <property type="evidence" value="ECO:0007669"/>
    <property type="project" value="UniProtKB-KW"/>
</dbReference>
<dbReference type="Pfam" id="PF02781">
    <property type="entry name" value="G6PD_C"/>
    <property type="match status" value="1"/>
</dbReference>
<feature type="binding site" evidence="6">
    <location>
        <position position="149"/>
    </location>
    <ligand>
        <name>NADP(+)</name>
        <dbReference type="ChEBI" id="CHEBI:58349"/>
    </ligand>
</feature>
<feature type="domain" description="Glucose-6-phosphate dehydrogenase C-terminal" evidence="8">
    <location>
        <begin position="191"/>
        <end position="480"/>
    </location>
</feature>
<proteinExistence type="inferred from homology"/>
<feature type="binding site" evidence="6">
    <location>
        <position position="44"/>
    </location>
    <ligand>
        <name>NADP(+)</name>
        <dbReference type="ChEBI" id="CHEBI:58349"/>
    </ligand>
</feature>
<name>A0A1X7LW28_9BACL</name>
<dbReference type="HAMAP" id="MF_00966">
    <property type="entry name" value="G6PD"/>
    <property type="match status" value="1"/>
</dbReference>
<evidence type="ECO:0000256" key="4">
    <source>
        <dbReference type="ARBA" id="ARBA00023002"/>
    </source>
</evidence>
<dbReference type="Gene3D" id="3.40.50.720">
    <property type="entry name" value="NAD(P)-binding Rossmann-like Domain"/>
    <property type="match status" value="1"/>
</dbReference>
<comment type="catalytic activity">
    <reaction evidence="6">
        <text>D-glucose 6-phosphate + NADP(+) = 6-phospho-D-glucono-1,5-lactone + NADPH + H(+)</text>
        <dbReference type="Rhea" id="RHEA:15841"/>
        <dbReference type="ChEBI" id="CHEBI:15378"/>
        <dbReference type="ChEBI" id="CHEBI:57783"/>
        <dbReference type="ChEBI" id="CHEBI:57955"/>
        <dbReference type="ChEBI" id="CHEBI:58349"/>
        <dbReference type="ChEBI" id="CHEBI:61548"/>
        <dbReference type="EC" id="1.1.1.49"/>
    </reaction>
</comment>
<dbReference type="SUPFAM" id="SSF55347">
    <property type="entry name" value="Glyceraldehyde-3-phosphate dehydrogenase-like, C-terminal domain"/>
    <property type="match status" value="1"/>
</dbReference>
<keyword evidence="10" id="KW-1185">Reference proteome</keyword>
<dbReference type="OrthoDB" id="9802739at2"/>
<dbReference type="GO" id="GO:0004345">
    <property type="term" value="F:glucose-6-phosphate dehydrogenase activity"/>
    <property type="evidence" value="ECO:0007669"/>
    <property type="project" value="UniProtKB-UniRule"/>
</dbReference>
<comment type="function">
    <text evidence="6">Catalyzes the oxidation of glucose 6-phosphate to 6-phosphogluconolactone.</text>
</comment>
<dbReference type="Gene3D" id="3.30.360.10">
    <property type="entry name" value="Dihydrodipicolinate Reductase, domain 2"/>
    <property type="match status" value="1"/>
</dbReference>
<dbReference type="Pfam" id="PF00479">
    <property type="entry name" value="G6PD_N"/>
    <property type="match status" value="1"/>
</dbReference>
<organism evidence="9 10">
    <name type="scientific">Paenibacillus aquistagni</name>
    <dbReference type="NCBI Taxonomy" id="1852522"/>
    <lineage>
        <taxon>Bacteria</taxon>
        <taxon>Bacillati</taxon>
        <taxon>Bacillota</taxon>
        <taxon>Bacilli</taxon>
        <taxon>Bacillales</taxon>
        <taxon>Paenibacillaceae</taxon>
        <taxon>Paenibacillus</taxon>
    </lineage>
</organism>